<dbReference type="GO" id="GO:0016491">
    <property type="term" value="F:oxidoreductase activity"/>
    <property type="evidence" value="ECO:0007669"/>
    <property type="project" value="UniProtKB-KW"/>
</dbReference>
<evidence type="ECO:0000256" key="3">
    <source>
        <dbReference type="RuleBase" id="RU000363"/>
    </source>
</evidence>
<comment type="caution">
    <text evidence="4">The sequence shown here is derived from an EMBL/GenBank/DDBJ whole genome shotgun (WGS) entry which is preliminary data.</text>
</comment>
<accession>A0A558AGS4</accession>
<dbReference type="PANTHER" id="PTHR44196:SF2">
    <property type="entry name" value="SHORT-CHAIN DEHYDROGENASE-RELATED"/>
    <property type="match status" value="1"/>
</dbReference>
<keyword evidence="2" id="KW-0560">Oxidoreductase</keyword>
<evidence type="ECO:0000313" key="5">
    <source>
        <dbReference type="Proteomes" id="UP000318578"/>
    </source>
</evidence>
<dbReference type="RefSeq" id="WP_144636800.1">
    <property type="nucleotide sequence ID" value="NZ_BNAX01000003.1"/>
</dbReference>
<name>A0A558AGS4_9PSEU</name>
<evidence type="ECO:0000256" key="1">
    <source>
        <dbReference type="ARBA" id="ARBA00006484"/>
    </source>
</evidence>
<dbReference type="OrthoDB" id="9810734at2"/>
<evidence type="ECO:0000256" key="2">
    <source>
        <dbReference type="ARBA" id="ARBA00023002"/>
    </source>
</evidence>
<dbReference type="Gene3D" id="3.40.50.720">
    <property type="entry name" value="NAD(P)-binding Rossmann-like Domain"/>
    <property type="match status" value="1"/>
</dbReference>
<dbReference type="EMBL" id="VJZA01000011">
    <property type="protein sequence ID" value="TVT23470.1"/>
    <property type="molecule type" value="Genomic_DNA"/>
</dbReference>
<evidence type="ECO:0000313" key="4">
    <source>
        <dbReference type="EMBL" id="TVT23470.1"/>
    </source>
</evidence>
<proteinExistence type="inferred from homology"/>
<keyword evidence="5" id="KW-1185">Reference proteome</keyword>
<reference evidence="4 5" key="1">
    <citation type="submission" date="2019-07" db="EMBL/GenBank/DDBJ databases">
        <title>New species of Amycolatopsis and Streptomyces.</title>
        <authorList>
            <person name="Duangmal K."/>
            <person name="Teo W.F.A."/>
            <person name="Lipun K."/>
        </authorList>
    </citation>
    <scope>NUCLEOTIDE SEQUENCE [LARGE SCALE GENOMIC DNA]</scope>
    <source>
        <strain evidence="4 5">JCM 30562</strain>
    </source>
</reference>
<dbReference type="PIRSF" id="PIRSF000126">
    <property type="entry name" value="11-beta-HSD1"/>
    <property type="match status" value="1"/>
</dbReference>
<dbReference type="InterPro" id="IPR002347">
    <property type="entry name" value="SDR_fam"/>
</dbReference>
<protein>
    <submittedName>
        <fullName evidence="4">SDR family oxidoreductase</fullName>
    </submittedName>
</protein>
<dbReference type="GO" id="GO:0016020">
    <property type="term" value="C:membrane"/>
    <property type="evidence" value="ECO:0007669"/>
    <property type="project" value="TreeGrafter"/>
</dbReference>
<dbReference type="PRINTS" id="PR00081">
    <property type="entry name" value="GDHRDH"/>
</dbReference>
<sequence length="254" mass="26687">MSTALVTGASSGLGAAFSRQLSREGYDLVLVARDKARLEAVAAELSERHGVTVTVLPADLATTDGRAVVEDRLAKDPPALLVNNAGLGLAGELWTASPEDLQRQLDVNVTAVLRLTRAVLPGMIERGSGDILNVSSVAGFFSGRGSTYTASKNWVTAFTEGIAAALPPGVRMTALCPGFVHTEFHQRAGLAKAGPKVLWLSADRVVADGLADLRRGRIISIPSLQYKLIVALGGLAPRSLIRRISGLVAGRDRT</sequence>
<dbReference type="Proteomes" id="UP000318578">
    <property type="component" value="Unassembled WGS sequence"/>
</dbReference>
<dbReference type="SUPFAM" id="SSF51735">
    <property type="entry name" value="NAD(P)-binding Rossmann-fold domains"/>
    <property type="match status" value="1"/>
</dbReference>
<dbReference type="AlphaFoldDB" id="A0A558AGS4"/>
<comment type="similarity">
    <text evidence="1 3">Belongs to the short-chain dehydrogenases/reductases (SDR) family.</text>
</comment>
<gene>
    <name evidence="4" type="ORF">FNH06_09765</name>
</gene>
<dbReference type="PANTHER" id="PTHR44196">
    <property type="entry name" value="DEHYDROGENASE/REDUCTASE SDR FAMILY MEMBER 7B"/>
    <property type="match status" value="1"/>
</dbReference>
<organism evidence="4 5">
    <name type="scientific">Amycolatopsis acidiphila</name>
    <dbReference type="NCBI Taxonomy" id="715473"/>
    <lineage>
        <taxon>Bacteria</taxon>
        <taxon>Bacillati</taxon>
        <taxon>Actinomycetota</taxon>
        <taxon>Actinomycetes</taxon>
        <taxon>Pseudonocardiales</taxon>
        <taxon>Pseudonocardiaceae</taxon>
        <taxon>Amycolatopsis</taxon>
    </lineage>
</organism>
<dbReference type="PRINTS" id="PR00080">
    <property type="entry name" value="SDRFAMILY"/>
</dbReference>
<dbReference type="InterPro" id="IPR036291">
    <property type="entry name" value="NAD(P)-bd_dom_sf"/>
</dbReference>
<dbReference type="Pfam" id="PF00106">
    <property type="entry name" value="adh_short"/>
    <property type="match status" value="1"/>
</dbReference>